<evidence type="ECO:0000256" key="2">
    <source>
        <dbReference type="ARBA" id="ARBA00009187"/>
    </source>
</evidence>
<gene>
    <name evidence="12" type="ORF">BD626DRAFT_233805</name>
</gene>
<evidence type="ECO:0000256" key="11">
    <source>
        <dbReference type="SAM" id="MobiDB-lite"/>
    </source>
</evidence>
<dbReference type="GO" id="GO:0097036">
    <property type="term" value="P:regulation of plasma membrane sterol distribution"/>
    <property type="evidence" value="ECO:0007669"/>
    <property type="project" value="UniProtKB-UniRule"/>
</dbReference>
<name>A0A550CIT8_9AGAR</name>
<keyword evidence="13" id="KW-1185">Reference proteome</keyword>
<evidence type="ECO:0000256" key="1">
    <source>
        <dbReference type="ARBA" id="ARBA00004477"/>
    </source>
</evidence>
<dbReference type="GO" id="GO:0000139">
    <property type="term" value="C:Golgi membrane"/>
    <property type="evidence" value="ECO:0007669"/>
    <property type="project" value="UniProtKB-SubCell"/>
</dbReference>
<keyword evidence="10" id="KW-0746">Sphingolipid metabolism</keyword>
<dbReference type="PANTHER" id="PTHR14467:SF0">
    <property type="entry name" value="PROTEIN ARV1"/>
    <property type="match status" value="1"/>
</dbReference>
<feature type="compositionally biased region" description="Basic and acidic residues" evidence="11">
    <location>
        <begin position="105"/>
        <end position="114"/>
    </location>
</feature>
<comment type="similarity">
    <text evidence="2 10">Belongs to the ARV1 family.</text>
</comment>
<evidence type="ECO:0000256" key="9">
    <source>
        <dbReference type="ARBA" id="ARBA00023136"/>
    </source>
</evidence>
<comment type="function">
    <text evidence="10">Regulates also the sphingolipid metabolism.</text>
</comment>
<accession>A0A550CIT8</accession>
<dbReference type="EMBL" id="VDMD01000006">
    <property type="protein sequence ID" value="TRM64725.1"/>
    <property type="molecule type" value="Genomic_DNA"/>
</dbReference>
<proteinExistence type="inferred from homology"/>
<evidence type="ECO:0000256" key="3">
    <source>
        <dbReference type="ARBA" id="ARBA00022448"/>
    </source>
</evidence>
<dbReference type="GO" id="GO:0032541">
    <property type="term" value="C:cortical endoplasmic reticulum"/>
    <property type="evidence" value="ECO:0007669"/>
    <property type="project" value="TreeGrafter"/>
</dbReference>
<evidence type="ECO:0000256" key="4">
    <source>
        <dbReference type="ARBA" id="ARBA00022692"/>
    </source>
</evidence>
<dbReference type="Proteomes" id="UP000320762">
    <property type="component" value="Unassembled WGS sequence"/>
</dbReference>
<dbReference type="OrthoDB" id="2192830at2759"/>
<evidence type="ECO:0000256" key="5">
    <source>
        <dbReference type="ARBA" id="ARBA00022824"/>
    </source>
</evidence>
<dbReference type="InterPro" id="IPR007290">
    <property type="entry name" value="Arv1"/>
</dbReference>
<keyword evidence="10" id="KW-0333">Golgi apparatus</keyword>
<sequence length="353" mass="39684">MPICTTCTTAVPFLYTVYESAYNLRLEQCTRCRAFADPYVEHDTLALVLDLILLKRGVFRHLLYNRGTEPRREGGRRREADGQRRAGEEPEGEENSCLDEELDEGRDGGKDGGKLARRGHANIYSADAEREKRRWKFVARLGLSLVAADAFIRWCHLNPGQPYDESPWTRENVLSLSRAFLGCAAETFAFHLGITFSCYFAVKVLNAVDELRQRKPSDVRREFRCSLVPLTLFYSSLTKLFLLFLLTIWQPSAAGPVEHYEIGLPEVLRSSDAARRVFHALDDDNVDREWVVRNVLGGMSAGFGLRVILDANPFATTSAILVGWAAKTAVARTVSGWMGDERAGEAWLAYSIP</sequence>
<dbReference type="AlphaFoldDB" id="A0A550CIT8"/>
<evidence type="ECO:0000256" key="8">
    <source>
        <dbReference type="ARBA" id="ARBA00023098"/>
    </source>
</evidence>
<evidence type="ECO:0000256" key="7">
    <source>
        <dbReference type="ARBA" id="ARBA00023055"/>
    </source>
</evidence>
<keyword evidence="9" id="KW-0472">Membrane</keyword>
<evidence type="ECO:0000313" key="13">
    <source>
        <dbReference type="Proteomes" id="UP000320762"/>
    </source>
</evidence>
<feature type="compositionally biased region" description="Basic and acidic residues" evidence="11">
    <location>
        <begin position="69"/>
        <end position="88"/>
    </location>
</feature>
<dbReference type="STRING" id="97359.A0A550CIT8"/>
<comment type="function">
    <text evidence="10">Mediator of sterol homeostasis involved in sterol uptake, trafficking and distribution into membranes.</text>
</comment>
<dbReference type="GO" id="GO:0032366">
    <property type="term" value="P:intracellular sterol transport"/>
    <property type="evidence" value="ECO:0007669"/>
    <property type="project" value="UniProtKB-UniRule"/>
</dbReference>
<protein>
    <recommendedName>
        <fullName evidence="10">Protein ARV</fullName>
    </recommendedName>
</protein>
<organism evidence="12 13">
    <name type="scientific">Schizophyllum amplum</name>
    <dbReference type="NCBI Taxonomy" id="97359"/>
    <lineage>
        <taxon>Eukaryota</taxon>
        <taxon>Fungi</taxon>
        <taxon>Dikarya</taxon>
        <taxon>Basidiomycota</taxon>
        <taxon>Agaricomycotina</taxon>
        <taxon>Agaricomycetes</taxon>
        <taxon>Agaricomycetidae</taxon>
        <taxon>Agaricales</taxon>
        <taxon>Schizophyllaceae</taxon>
        <taxon>Schizophyllum</taxon>
    </lineage>
</organism>
<keyword evidence="5 10" id="KW-0256">Endoplasmic reticulum</keyword>
<comment type="subcellular location">
    <subcellularLocation>
        <location evidence="1 10">Endoplasmic reticulum membrane</location>
        <topology evidence="1 10">Multi-pass membrane protein</topology>
    </subcellularLocation>
    <subcellularLocation>
        <location evidence="10">Golgi apparatus membrane</location>
        <topology evidence="10">Multi-pass membrane protein</topology>
    </subcellularLocation>
</comment>
<keyword evidence="3 10" id="KW-0813">Transport</keyword>
<dbReference type="GO" id="GO:0016125">
    <property type="term" value="P:sterol metabolic process"/>
    <property type="evidence" value="ECO:0007669"/>
    <property type="project" value="UniProtKB-UniRule"/>
</dbReference>
<dbReference type="GO" id="GO:0006665">
    <property type="term" value="P:sphingolipid metabolic process"/>
    <property type="evidence" value="ECO:0007669"/>
    <property type="project" value="UniProtKB-UniRule"/>
</dbReference>
<evidence type="ECO:0000256" key="10">
    <source>
        <dbReference type="RuleBase" id="RU368065"/>
    </source>
</evidence>
<keyword evidence="6" id="KW-1133">Transmembrane helix</keyword>
<dbReference type="PANTHER" id="PTHR14467">
    <property type="entry name" value="ARV1"/>
    <property type="match status" value="1"/>
</dbReference>
<dbReference type="GO" id="GO:0005789">
    <property type="term" value="C:endoplasmic reticulum membrane"/>
    <property type="evidence" value="ECO:0007669"/>
    <property type="project" value="UniProtKB-SubCell"/>
</dbReference>
<keyword evidence="8 10" id="KW-0443">Lipid metabolism</keyword>
<evidence type="ECO:0000313" key="12">
    <source>
        <dbReference type="EMBL" id="TRM64725.1"/>
    </source>
</evidence>
<evidence type="ECO:0000256" key="6">
    <source>
        <dbReference type="ARBA" id="ARBA00022989"/>
    </source>
</evidence>
<keyword evidence="4" id="KW-0812">Transmembrane</keyword>
<keyword evidence="7 10" id="KW-0445">Lipid transport</keyword>
<feature type="region of interest" description="Disordered" evidence="11">
    <location>
        <begin position="69"/>
        <end position="114"/>
    </location>
</feature>
<comment type="caution">
    <text evidence="12">The sequence shown here is derived from an EMBL/GenBank/DDBJ whole genome shotgun (WGS) entry which is preliminary data.</text>
</comment>
<reference evidence="12 13" key="1">
    <citation type="journal article" date="2019" name="New Phytol.">
        <title>Comparative genomics reveals unique wood-decay strategies and fruiting body development in the Schizophyllaceae.</title>
        <authorList>
            <person name="Almasi E."/>
            <person name="Sahu N."/>
            <person name="Krizsan K."/>
            <person name="Balint B."/>
            <person name="Kovacs G.M."/>
            <person name="Kiss B."/>
            <person name="Cseklye J."/>
            <person name="Drula E."/>
            <person name="Henrissat B."/>
            <person name="Nagy I."/>
            <person name="Chovatia M."/>
            <person name="Adam C."/>
            <person name="LaButti K."/>
            <person name="Lipzen A."/>
            <person name="Riley R."/>
            <person name="Grigoriev I.V."/>
            <person name="Nagy L.G."/>
        </authorList>
    </citation>
    <scope>NUCLEOTIDE SEQUENCE [LARGE SCALE GENOMIC DNA]</scope>
    <source>
        <strain evidence="12 13">NL-1724</strain>
    </source>
</reference>
<feature type="compositionally biased region" description="Acidic residues" evidence="11">
    <location>
        <begin position="89"/>
        <end position="104"/>
    </location>
</feature>
<dbReference type="Pfam" id="PF04161">
    <property type="entry name" value="Arv1"/>
    <property type="match status" value="1"/>
</dbReference>